<gene>
    <name evidence="4" type="ORF">DW787_06120</name>
</gene>
<dbReference type="PANTHER" id="PTHR34220">
    <property type="entry name" value="SENSOR HISTIDINE KINASE YPDA"/>
    <property type="match status" value="1"/>
</dbReference>
<dbReference type="AlphaFoldDB" id="A0A414FWF2"/>
<dbReference type="InterPro" id="IPR036890">
    <property type="entry name" value="HATPase_C_sf"/>
</dbReference>
<dbReference type="GO" id="GO:0016020">
    <property type="term" value="C:membrane"/>
    <property type="evidence" value="ECO:0007669"/>
    <property type="project" value="InterPro"/>
</dbReference>
<organism evidence="4 5">
    <name type="scientific">Collinsella intestinalis</name>
    <dbReference type="NCBI Taxonomy" id="147207"/>
    <lineage>
        <taxon>Bacteria</taxon>
        <taxon>Bacillati</taxon>
        <taxon>Actinomycetota</taxon>
        <taxon>Coriobacteriia</taxon>
        <taxon>Coriobacteriales</taxon>
        <taxon>Coriobacteriaceae</taxon>
        <taxon>Collinsella</taxon>
    </lineage>
</organism>
<evidence type="ECO:0000313" key="5">
    <source>
        <dbReference type="Proteomes" id="UP000286050"/>
    </source>
</evidence>
<dbReference type="Pfam" id="PF06580">
    <property type="entry name" value="His_kinase"/>
    <property type="match status" value="1"/>
</dbReference>
<keyword evidence="4" id="KW-0808">Transferase</keyword>
<evidence type="ECO:0000256" key="1">
    <source>
        <dbReference type="SAM" id="Phobius"/>
    </source>
</evidence>
<dbReference type="SUPFAM" id="SSF55781">
    <property type="entry name" value="GAF domain-like"/>
    <property type="match status" value="1"/>
</dbReference>
<dbReference type="Gene3D" id="3.30.565.10">
    <property type="entry name" value="Histidine kinase-like ATPase, C-terminal domain"/>
    <property type="match status" value="1"/>
</dbReference>
<comment type="caution">
    <text evidence="4">The sequence shown here is derived from an EMBL/GenBank/DDBJ whole genome shotgun (WGS) entry which is preliminary data.</text>
</comment>
<dbReference type="Pfam" id="PF02518">
    <property type="entry name" value="HATPase_c"/>
    <property type="match status" value="1"/>
</dbReference>
<dbReference type="InterPro" id="IPR010559">
    <property type="entry name" value="Sig_transdc_His_kin_internal"/>
</dbReference>
<keyword evidence="1" id="KW-0472">Membrane</keyword>
<keyword evidence="1" id="KW-0812">Transmembrane</keyword>
<feature type="transmembrane region" description="Helical" evidence="1">
    <location>
        <begin position="56"/>
        <end position="77"/>
    </location>
</feature>
<keyword evidence="1" id="KW-1133">Transmembrane helix</keyword>
<keyword evidence="4" id="KW-0418">Kinase</keyword>
<evidence type="ECO:0000259" key="3">
    <source>
        <dbReference type="Pfam" id="PF06580"/>
    </source>
</evidence>
<evidence type="ECO:0000259" key="2">
    <source>
        <dbReference type="Pfam" id="PF02518"/>
    </source>
</evidence>
<name>A0A414FWF2_9ACTN</name>
<sequence>MNDKKVGVCVRRPFARWNQTKFFRVAQSWALRGLILCVPMLLGLLALEFVTNPNPVPAVITIAGLVLLCFFFAYVFVAPDDFSLSATDRTLGIASKIFAYTRHGLAPEATLGACKLILPETLASAICITDGTAVVASWGEDSDRCPTGTPVVLESTLRVIENERMEVFARETTGPDEPYFFPRLQAGITAPLIVRDRCMGTFELYYPRYSDIDARQTALATGFAELISTQLASFELERQEDLSARMELRALQSQVDPHFLFNTIGTIVSLVRTEPEKARSLLIDFSNYYRQTLSNSDALTSLENELDQGMRYINLMQARYGEGRLKLSVDFDPFTLDCRVPPFILQPLLENCIKHAMREVEPLSIKLSSLETDDGIQIVVEDDGIGMSEETLAHLLDVKRDVDNTCPCGCTEEDGECVEAKLESMSRRSAPTTADGSLRRGGGLALVNVLMRIHFFFGAESGIHVESQEGVGTRVTVDLIGEPHEPEGTALPSAR</sequence>
<accession>A0A414FWF2</accession>
<dbReference type="EMBL" id="QSJI01000004">
    <property type="protein sequence ID" value="RHD55753.1"/>
    <property type="molecule type" value="Genomic_DNA"/>
</dbReference>
<dbReference type="InterPro" id="IPR050640">
    <property type="entry name" value="Bact_2-comp_sensor_kinase"/>
</dbReference>
<feature type="domain" description="Histidine kinase/HSP90-like ATPase" evidence="2">
    <location>
        <begin position="344"/>
        <end position="479"/>
    </location>
</feature>
<dbReference type="GO" id="GO:0000155">
    <property type="term" value="F:phosphorelay sensor kinase activity"/>
    <property type="evidence" value="ECO:0007669"/>
    <property type="project" value="InterPro"/>
</dbReference>
<dbReference type="SUPFAM" id="SSF55874">
    <property type="entry name" value="ATPase domain of HSP90 chaperone/DNA topoisomerase II/histidine kinase"/>
    <property type="match status" value="1"/>
</dbReference>
<feature type="transmembrane region" description="Helical" evidence="1">
    <location>
        <begin position="29"/>
        <end position="50"/>
    </location>
</feature>
<feature type="domain" description="Signal transduction histidine kinase internal region" evidence="3">
    <location>
        <begin position="246"/>
        <end position="322"/>
    </location>
</feature>
<protein>
    <submittedName>
        <fullName evidence="4">Sensor histidine kinase</fullName>
    </submittedName>
</protein>
<evidence type="ECO:0000313" key="4">
    <source>
        <dbReference type="EMBL" id="RHD55753.1"/>
    </source>
</evidence>
<dbReference type="InterPro" id="IPR003594">
    <property type="entry name" value="HATPase_dom"/>
</dbReference>
<dbReference type="PANTHER" id="PTHR34220:SF7">
    <property type="entry name" value="SENSOR HISTIDINE KINASE YPDA"/>
    <property type="match status" value="1"/>
</dbReference>
<proteinExistence type="predicted"/>
<reference evidence="4 5" key="1">
    <citation type="submission" date="2018-08" db="EMBL/GenBank/DDBJ databases">
        <title>A genome reference for cultivated species of the human gut microbiota.</title>
        <authorList>
            <person name="Zou Y."/>
            <person name="Xue W."/>
            <person name="Luo G."/>
        </authorList>
    </citation>
    <scope>NUCLEOTIDE SEQUENCE [LARGE SCALE GENOMIC DNA]</scope>
    <source>
        <strain evidence="4 5">AM30-5LB</strain>
    </source>
</reference>
<dbReference type="RefSeq" id="WP_118272076.1">
    <property type="nucleotide sequence ID" value="NZ_QSJI01000004.1"/>
</dbReference>
<dbReference type="Proteomes" id="UP000286050">
    <property type="component" value="Unassembled WGS sequence"/>
</dbReference>